<name>A0A8T1V8M0_9STRA</name>
<dbReference type="AlphaFoldDB" id="A0A8T1V8M0"/>
<protein>
    <submittedName>
        <fullName evidence="1">Uncharacterized protein</fullName>
    </submittedName>
</protein>
<organism evidence="1 2">
    <name type="scientific">Phytophthora pseudosyringae</name>
    <dbReference type="NCBI Taxonomy" id="221518"/>
    <lineage>
        <taxon>Eukaryota</taxon>
        <taxon>Sar</taxon>
        <taxon>Stramenopiles</taxon>
        <taxon>Oomycota</taxon>
        <taxon>Peronosporomycetes</taxon>
        <taxon>Peronosporales</taxon>
        <taxon>Peronosporaceae</taxon>
        <taxon>Phytophthora</taxon>
    </lineage>
</organism>
<proteinExistence type="predicted"/>
<sequence length="204" mass="22921">MIVRLGAFKDSHVQQGRLYEVNGWLYKMSGASFSPSLDLESVPPPQTTGVYVTANQGFCSMDDVEDGFKRISKAKATKSFGFLTMTLYTFLATTVLTQNQKLLPINDLIRANENLQALKELNIEGERWAVLQSYQELEKIIYLLRVLMHQRPEYVESSVGTIDTLLALFPSSKRPTFVYPSSTTTPESNSIPAREVLVDELSDD</sequence>
<evidence type="ECO:0000313" key="1">
    <source>
        <dbReference type="EMBL" id="KAG7377642.1"/>
    </source>
</evidence>
<dbReference type="OrthoDB" id="123466at2759"/>
<comment type="caution">
    <text evidence="1">The sequence shown here is derived from an EMBL/GenBank/DDBJ whole genome shotgun (WGS) entry which is preliminary data.</text>
</comment>
<gene>
    <name evidence="1" type="ORF">PHYPSEUDO_011186</name>
</gene>
<dbReference type="EMBL" id="JAGDFM010000498">
    <property type="protein sequence ID" value="KAG7377642.1"/>
    <property type="molecule type" value="Genomic_DNA"/>
</dbReference>
<reference evidence="1" key="1">
    <citation type="submission" date="2021-02" db="EMBL/GenBank/DDBJ databases">
        <authorList>
            <person name="Palmer J.M."/>
        </authorList>
    </citation>
    <scope>NUCLEOTIDE SEQUENCE</scope>
    <source>
        <strain evidence="1">SCRP734</strain>
    </source>
</reference>
<keyword evidence="2" id="KW-1185">Reference proteome</keyword>
<evidence type="ECO:0000313" key="2">
    <source>
        <dbReference type="Proteomes" id="UP000694044"/>
    </source>
</evidence>
<accession>A0A8T1V8M0</accession>
<dbReference type="Proteomes" id="UP000694044">
    <property type="component" value="Unassembled WGS sequence"/>
</dbReference>